<reference evidence="2 3" key="1">
    <citation type="journal article" date="2015" name="J. Biotechnol.">
        <title>Complete genome sequence of Paenibacillus beijingensis 7188(T) (=DSM 24997(T)), a novel rhizobacterium from jujube garden soil.</title>
        <authorList>
            <person name="Kwak Y."/>
            <person name="Shin J.H."/>
        </authorList>
    </citation>
    <scope>NUCLEOTIDE SEQUENCE [LARGE SCALE GENOMIC DNA]</scope>
    <source>
        <strain evidence="2 3">DSM 24997</strain>
    </source>
</reference>
<evidence type="ECO:0000313" key="3">
    <source>
        <dbReference type="Proteomes" id="UP000032633"/>
    </source>
</evidence>
<dbReference type="HOGENOM" id="CLU_023736_3_0_9"/>
<dbReference type="AlphaFoldDB" id="A0A0D5NRH0"/>
<dbReference type="InterPro" id="IPR029044">
    <property type="entry name" value="Nucleotide-diphossugar_trans"/>
</dbReference>
<accession>A0A0D5NRH0</accession>
<evidence type="ECO:0000313" key="2">
    <source>
        <dbReference type="EMBL" id="AJY77597.1"/>
    </source>
</evidence>
<dbReference type="CDD" id="cd02511">
    <property type="entry name" value="Beta4Glucosyltransferase"/>
    <property type="match status" value="1"/>
</dbReference>
<evidence type="ECO:0000259" key="1">
    <source>
        <dbReference type="Pfam" id="PF00535"/>
    </source>
</evidence>
<dbReference type="STRING" id="1126833.VN24_07905"/>
<proteinExistence type="predicted"/>
<dbReference type="Gene3D" id="3.90.550.10">
    <property type="entry name" value="Spore Coat Polysaccharide Biosynthesis Protein SpsA, Chain A"/>
    <property type="match status" value="1"/>
</dbReference>
<dbReference type="SUPFAM" id="SSF53448">
    <property type="entry name" value="Nucleotide-diphospho-sugar transferases"/>
    <property type="match status" value="1"/>
</dbReference>
<dbReference type="PANTHER" id="PTHR43630:SF2">
    <property type="entry name" value="GLYCOSYLTRANSFERASE"/>
    <property type="match status" value="1"/>
</dbReference>
<feature type="domain" description="Glycosyltransferase 2-like" evidence="1">
    <location>
        <begin position="1"/>
        <end position="81"/>
    </location>
</feature>
<gene>
    <name evidence="2" type="ORF">VN24_07905</name>
</gene>
<name>A0A0D5NRH0_9BACL</name>
<dbReference type="SUPFAM" id="SSF81901">
    <property type="entry name" value="HCP-like"/>
    <property type="match status" value="1"/>
</dbReference>
<dbReference type="EMBL" id="CP011058">
    <property type="protein sequence ID" value="AJY77597.1"/>
    <property type="molecule type" value="Genomic_DNA"/>
</dbReference>
<dbReference type="InterPro" id="IPR011990">
    <property type="entry name" value="TPR-like_helical_dom_sf"/>
</dbReference>
<dbReference type="PATRIC" id="fig|1126833.4.peg.1740"/>
<dbReference type="PANTHER" id="PTHR43630">
    <property type="entry name" value="POLY-BETA-1,6-N-ACETYL-D-GLUCOSAMINE SYNTHASE"/>
    <property type="match status" value="1"/>
</dbReference>
<protein>
    <recommendedName>
        <fullName evidence="1">Glycosyltransferase 2-like domain-containing protein</fullName>
    </recommendedName>
</protein>
<dbReference type="InterPro" id="IPR001173">
    <property type="entry name" value="Glyco_trans_2-like"/>
</dbReference>
<reference evidence="3" key="2">
    <citation type="submission" date="2015-03" db="EMBL/GenBank/DDBJ databases">
        <title>Genome sequence of Paenibacillus beijingensis strain DSM 24997T.</title>
        <authorList>
            <person name="Kwak Y."/>
            <person name="Shin J.-H."/>
        </authorList>
    </citation>
    <scope>NUCLEOTIDE SEQUENCE [LARGE SCALE GENOMIC DNA]</scope>
    <source>
        <strain evidence="3">DSM 24997</strain>
    </source>
</reference>
<sequence>MIVRNEAAKLPRCLESASPYVDEIIIADTGSTDGTQSIAKNYGAAVFDCRWNDHFAEARNYALSQSSSKWNLVLDADEYMTHFNREAIRQFMAQSKGLGRIELISETVDDGEFNESRDFITRLLPAGVMFKGRIHEQADSDLLRVKVPITVRHDGYLNTDKSQRNIPLLLKELEEDQNNTYNYYQLGKQYKGINLLNEACHYLRLSYENLTGQERYAPNAVVQYLYALIAAREFEKAISIIEKNHSFVQGFPDYHFACGIFYLDFILSNPERYIHLLSRIELSYKTCIAIGETDRYDCVSGTGSYAALYNLGVYYEMTEHARQAESCYEAAAELGYDKAKNRLSTMRYAK</sequence>
<dbReference type="Gene3D" id="1.25.40.10">
    <property type="entry name" value="Tetratricopeptide repeat domain"/>
    <property type="match status" value="1"/>
</dbReference>
<dbReference type="KEGG" id="pbj:VN24_07905"/>
<dbReference type="Pfam" id="PF00535">
    <property type="entry name" value="Glycos_transf_2"/>
    <property type="match status" value="1"/>
</dbReference>
<dbReference type="Proteomes" id="UP000032633">
    <property type="component" value="Chromosome"/>
</dbReference>
<organism evidence="2 3">
    <name type="scientific">Paenibacillus beijingensis</name>
    <dbReference type="NCBI Taxonomy" id="1126833"/>
    <lineage>
        <taxon>Bacteria</taxon>
        <taxon>Bacillati</taxon>
        <taxon>Bacillota</taxon>
        <taxon>Bacilli</taxon>
        <taxon>Bacillales</taxon>
        <taxon>Paenibacillaceae</taxon>
        <taxon>Paenibacillus</taxon>
    </lineage>
</organism>
<keyword evidence="3" id="KW-1185">Reference proteome</keyword>